<name>A0A4Y9TJZ7_PSEFL</name>
<accession>A0A4Y9TJZ7</accession>
<organism evidence="3 4">
    <name type="scientific">Pseudomonas fluorescens</name>
    <dbReference type="NCBI Taxonomy" id="294"/>
    <lineage>
        <taxon>Bacteria</taxon>
        <taxon>Pseudomonadati</taxon>
        <taxon>Pseudomonadota</taxon>
        <taxon>Gammaproteobacteria</taxon>
        <taxon>Pseudomonadales</taxon>
        <taxon>Pseudomonadaceae</taxon>
        <taxon>Pseudomonas</taxon>
    </lineage>
</organism>
<gene>
    <name evidence="3" type="ORF">E4T65_04710</name>
</gene>
<evidence type="ECO:0000313" key="4">
    <source>
        <dbReference type="Proteomes" id="UP000297322"/>
    </source>
</evidence>
<dbReference type="GO" id="GO:0019867">
    <property type="term" value="C:outer membrane"/>
    <property type="evidence" value="ECO:0007669"/>
    <property type="project" value="InterPro"/>
</dbReference>
<dbReference type="Proteomes" id="UP000297322">
    <property type="component" value="Unassembled WGS sequence"/>
</dbReference>
<dbReference type="AlphaFoldDB" id="A0A4Y9TJZ7"/>
<reference evidence="3 4" key="1">
    <citation type="submission" date="2019-03" db="EMBL/GenBank/DDBJ databases">
        <title>Biocontrol and xenobiotic degradation properties of endophytic Pseudomonas fluorescens strain BRZ63.</title>
        <authorList>
            <person name="Chlebek D.A."/>
            <person name="Pinski A."/>
            <person name="Zur J.P."/>
            <person name="Michalska J."/>
            <person name="Hupert-Kocurek K.T."/>
        </authorList>
    </citation>
    <scope>NUCLEOTIDE SEQUENCE [LARGE SCALE GENOMIC DNA]</scope>
    <source>
        <strain evidence="3 4">BRZ63</strain>
    </source>
</reference>
<proteinExistence type="predicted"/>
<feature type="domain" description="Autotransporter" evidence="2">
    <location>
        <begin position="153"/>
        <end position="436"/>
    </location>
</feature>
<sequence>MPLIKKQLAMAITLTLGALSAQHAQARGDIEPDSEWLEPAAVSSGRHHFEPALPTPEDFYFANTATSRNGLSVAKVVDSAVQTLLASDELHEWEKNRLENYGLYLGTLEPGRIGAVLEQLAGTQNANLGTATQNSMNQLNASLLSALRLLDNHASETGRVWVQGLGHSGKLDAQHGSAGLKQRSQGLLLGADWSIDPAWRLGVVAGKSGSELNATRFKGDLDSWHLGAYAVRQDGPLALRLGALYSAHTGKNKRTVDFDFINRRENLTGQYNAQSQNVFAELGYQLDLGGLHAEPFAGAGFQRYQRDRFREKGGYSALDVGAQTQQNLSTTLGLRLSHGFALGNQMTLKPHLSTQWKHLYGDVNSRVRQSFAWNKRQDFNSEFTIDGTALDRDSLALRTGLDMALSAEHRVGLAYTAEFGSHSRNQGLMGQWAMAF</sequence>
<dbReference type="InterPro" id="IPR005546">
    <property type="entry name" value="Autotransporte_beta"/>
</dbReference>
<dbReference type="Gene3D" id="2.40.128.130">
    <property type="entry name" value="Autotransporter beta-domain"/>
    <property type="match status" value="1"/>
</dbReference>
<dbReference type="InterPro" id="IPR036709">
    <property type="entry name" value="Autotransporte_beta_dom_sf"/>
</dbReference>
<dbReference type="SUPFAM" id="SSF103515">
    <property type="entry name" value="Autotransporter"/>
    <property type="match status" value="1"/>
</dbReference>
<evidence type="ECO:0000313" key="3">
    <source>
        <dbReference type="EMBL" id="TFW44703.1"/>
    </source>
</evidence>
<evidence type="ECO:0000259" key="2">
    <source>
        <dbReference type="PROSITE" id="PS51208"/>
    </source>
</evidence>
<protein>
    <submittedName>
        <fullName evidence="3">Autotransporter domain-containing protein</fullName>
    </submittedName>
</protein>
<dbReference type="EMBL" id="SPVI01000002">
    <property type="protein sequence ID" value="TFW44703.1"/>
    <property type="molecule type" value="Genomic_DNA"/>
</dbReference>
<dbReference type="InterPro" id="IPR006315">
    <property type="entry name" value="OM_autotransptr_brl_dom"/>
</dbReference>
<evidence type="ECO:0000256" key="1">
    <source>
        <dbReference type="SAM" id="SignalP"/>
    </source>
</evidence>
<dbReference type="SMART" id="SM00869">
    <property type="entry name" value="Autotransporter"/>
    <property type="match status" value="1"/>
</dbReference>
<feature type="signal peptide" evidence="1">
    <location>
        <begin position="1"/>
        <end position="26"/>
    </location>
</feature>
<dbReference type="NCBIfam" id="TIGR01414">
    <property type="entry name" value="autotrans_barl"/>
    <property type="match status" value="1"/>
</dbReference>
<dbReference type="PROSITE" id="PS51208">
    <property type="entry name" value="AUTOTRANSPORTER"/>
    <property type="match status" value="1"/>
</dbReference>
<keyword evidence="1" id="KW-0732">Signal</keyword>
<feature type="chain" id="PRO_5021342593" evidence="1">
    <location>
        <begin position="27"/>
        <end position="436"/>
    </location>
</feature>
<dbReference type="Pfam" id="PF03797">
    <property type="entry name" value="Autotransporter"/>
    <property type="match status" value="1"/>
</dbReference>
<dbReference type="RefSeq" id="WP_068936554.1">
    <property type="nucleotide sequence ID" value="NZ_SPVI01000002.1"/>
</dbReference>
<comment type="caution">
    <text evidence="3">The sequence shown here is derived from an EMBL/GenBank/DDBJ whole genome shotgun (WGS) entry which is preliminary data.</text>
</comment>